<reference evidence="2 3" key="1">
    <citation type="submission" date="2015-09" db="EMBL/GenBank/DDBJ databases">
        <authorList>
            <consortium name="Swine Surveillance"/>
        </authorList>
    </citation>
    <scope>NUCLEOTIDE SEQUENCE [LARGE SCALE GENOMIC DNA]</scope>
    <source>
        <strain evidence="2 3">CECT 5294</strain>
    </source>
</reference>
<dbReference type="Proteomes" id="UP000051298">
    <property type="component" value="Unassembled WGS sequence"/>
</dbReference>
<sequence>MTDTTERPLADTQNADLAGLVGSRLCHDLISPIGAIGNGLELLELSGSAPTEEIALIRASVQAASARISFFRIAFGAVRGEQLISAREVSTTLNAMFDGSRTKVSWAVEESYSRTEVRLAFLAIACLESAMAWGGIIEVRRSRDAWVLHATAERLKIEEPLWDTLRRTRSNAEITGATVQFGLLAQTALETRRPVSVTLSDGSISLLV</sequence>
<evidence type="ECO:0000259" key="1">
    <source>
        <dbReference type="Pfam" id="PF10090"/>
    </source>
</evidence>
<dbReference type="InterPro" id="IPR018762">
    <property type="entry name" value="ChpT_C"/>
</dbReference>
<gene>
    <name evidence="2" type="ORF">THS5294_02185</name>
</gene>
<dbReference type="Gene3D" id="1.10.287.130">
    <property type="match status" value="1"/>
</dbReference>
<dbReference type="STRING" id="266809.PM03_10350"/>
<accession>A0A0P1F0C9</accession>
<dbReference type="InterPro" id="IPR036890">
    <property type="entry name" value="HATPase_C_sf"/>
</dbReference>
<dbReference type="RefSeq" id="WP_052068397.1">
    <property type="nucleotide sequence ID" value="NZ_CP107618.1"/>
</dbReference>
<feature type="domain" description="Histidine phosphotransferase ChpT C-terminal" evidence="1">
    <location>
        <begin position="87"/>
        <end position="199"/>
    </location>
</feature>
<dbReference type="EMBL" id="CYRX01000031">
    <property type="protein sequence ID" value="CUH60889.1"/>
    <property type="molecule type" value="Genomic_DNA"/>
</dbReference>
<evidence type="ECO:0000313" key="2">
    <source>
        <dbReference type="EMBL" id="CUH60889.1"/>
    </source>
</evidence>
<dbReference type="Pfam" id="PF10090">
    <property type="entry name" value="HPTransfase"/>
    <property type="match status" value="1"/>
</dbReference>
<dbReference type="Gene3D" id="3.30.565.10">
    <property type="entry name" value="Histidine kinase-like ATPase, C-terminal domain"/>
    <property type="match status" value="1"/>
</dbReference>
<evidence type="ECO:0000313" key="3">
    <source>
        <dbReference type="Proteomes" id="UP000051298"/>
    </source>
</evidence>
<proteinExistence type="predicted"/>
<dbReference type="AlphaFoldDB" id="A0A0P1F0C9"/>
<dbReference type="eggNOG" id="COG5385">
    <property type="taxonomic scope" value="Bacteria"/>
</dbReference>
<protein>
    <recommendedName>
        <fullName evidence="1">Histidine phosphotransferase ChpT C-terminal domain-containing protein</fullName>
    </recommendedName>
</protein>
<name>A0A0P1F0C9_9RHOB</name>
<organism evidence="2 3">
    <name type="scientific">Thalassobacter stenotrophicus</name>
    <dbReference type="NCBI Taxonomy" id="266809"/>
    <lineage>
        <taxon>Bacteria</taxon>
        <taxon>Pseudomonadati</taxon>
        <taxon>Pseudomonadota</taxon>
        <taxon>Alphaproteobacteria</taxon>
        <taxon>Rhodobacterales</taxon>
        <taxon>Roseobacteraceae</taxon>
        <taxon>Thalassobacter</taxon>
    </lineage>
</organism>